<evidence type="ECO:0000256" key="5">
    <source>
        <dbReference type="ARBA" id="ARBA00078118"/>
    </source>
</evidence>
<name>A0AAE9JGS7_CAEBR</name>
<gene>
    <name evidence="9" type="ORF">L5515_011678</name>
</gene>
<dbReference type="PROSITE" id="PS50405">
    <property type="entry name" value="GST_CTER"/>
    <property type="match status" value="1"/>
</dbReference>
<dbReference type="CDD" id="cd03039">
    <property type="entry name" value="GST_N_Sigma_like"/>
    <property type="match status" value="1"/>
</dbReference>
<evidence type="ECO:0000256" key="4">
    <source>
        <dbReference type="ARBA" id="ARBA00047960"/>
    </source>
</evidence>
<feature type="domain" description="GST N-terminal" evidence="7">
    <location>
        <begin position="2"/>
        <end position="88"/>
    </location>
</feature>
<dbReference type="GO" id="GO:0005737">
    <property type="term" value="C:cytoplasm"/>
    <property type="evidence" value="ECO:0007669"/>
    <property type="project" value="UniProtKB-ARBA"/>
</dbReference>
<evidence type="ECO:0000256" key="3">
    <source>
        <dbReference type="ARBA" id="ARBA00038317"/>
    </source>
</evidence>
<evidence type="ECO:0000313" key="10">
    <source>
        <dbReference type="Proteomes" id="UP000829354"/>
    </source>
</evidence>
<evidence type="ECO:0000256" key="2">
    <source>
        <dbReference type="ARBA" id="ARBA00022679"/>
    </source>
</evidence>
<dbReference type="Gene3D" id="1.20.1050.10">
    <property type="match status" value="1"/>
</dbReference>
<protein>
    <recommendedName>
        <fullName evidence="1">glutathione transferase</fullName>
        <ecNumber evidence="1">2.5.1.18</ecNumber>
    </recommendedName>
    <alternativeName>
        <fullName evidence="5">GST class-sigma</fullName>
    </alternativeName>
</protein>
<dbReference type="CDD" id="cd03192">
    <property type="entry name" value="GST_C_Sigma_like"/>
    <property type="match status" value="1"/>
</dbReference>
<sequence>MIQYKLIYFDVRGLGEVSRQLFHLAGVEFEDVKISRNDEQAWLELKKSTPFGQLPILKVLDTESQKEIEIPQSSAIGRYLANQFGYAGKSPEEKAMVDAVIDQFKDFLVPQKQLTLAVRTKKSEEEVNRVKEEIVTPAKNEYFKILKKLLGNNSSGFLVGNGITWGDLQISDNLTTLEGFGLFTPLEEPILAKFHEKIMNTPKMAPKTIFITGANRGIGLGLVKELLKVSGVETIVAGARNIDGAKELQSVAKSDSRVHLLAVDVANDESIANSVNSVAGLVGERGLNLLINNAGVIEPYGTSSTPNRATVLKCIDVNAVSALLVSQHFLPLLQKAAAKEDGDTLSADRAAIVNIGSDCASQALNLRGSGPGNSLLAYKMSKVAMVSFSRSMAADFKNLNIPVLITNIHPGWVQTDMGGSNAEISVDESVTKIVASIGKLNASHHAGLFNRELETMPF</sequence>
<evidence type="ECO:0000259" key="8">
    <source>
        <dbReference type="PROSITE" id="PS50405"/>
    </source>
</evidence>
<dbReference type="FunFam" id="1.20.1050.10:FF:000031">
    <property type="entry name" value="Glutathione S-Transferase"/>
    <property type="match status" value="1"/>
</dbReference>
<comment type="catalytic activity">
    <reaction evidence="4">
        <text>RX + glutathione = an S-substituted glutathione + a halide anion + H(+)</text>
        <dbReference type="Rhea" id="RHEA:16437"/>
        <dbReference type="ChEBI" id="CHEBI:15378"/>
        <dbReference type="ChEBI" id="CHEBI:16042"/>
        <dbReference type="ChEBI" id="CHEBI:17792"/>
        <dbReference type="ChEBI" id="CHEBI:57925"/>
        <dbReference type="ChEBI" id="CHEBI:90779"/>
        <dbReference type="EC" id="2.5.1.18"/>
    </reaction>
</comment>
<dbReference type="InterPro" id="IPR004046">
    <property type="entry name" value="GST_C"/>
</dbReference>
<accession>A0AAE9JGS7</accession>
<dbReference type="Pfam" id="PF02798">
    <property type="entry name" value="GST_N"/>
    <property type="match status" value="1"/>
</dbReference>
<dbReference type="InterPro" id="IPR010987">
    <property type="entry name" value="Glutathione-S-Trfase_C-like"/>
</dbReference>
<dbReference type="InterPro" id="IPR036249">
    <property type="entry name" value="Thioredoxin-like_sf"/>
</dbReference>
<reference evidence="9 10" key="1">
    <citation type="submission" date="2022-04" db="EMBL/GenBank/DDBJ databases">
        <title>Chromosome-level reference genomes for two strains of Caenorhabditis briggsae: an improved platform for comparative genomics.</title>
        <authorList>
            <person name="Stevens L."/>
            <person name="Andersen E."/>
        </authorList>
    </citation>
    <scope>NUCLEOTIDE SEQUENCE [LARGE SCALE GENOMIC DNA]</scope>
    <source>
        <strain evidence="9">VX34</strain>
        <tissue evidence="9">Whole-organism</tissue>
    </source>
</reference>
<dbReference type="PANTHER" id="PTHR43544:SF5">
    <property type="entry name" value="C-FACTOR-RELATED"/>
    <property type="match status" value="1"/>
</dbReference>
<dbReference type="CDD" id="cd05325">
    <property type="entry name" value="carb_red_sniffer_like_SDR_c"/>
    <property type="match status" value="1"/>
</dbReference>
<dbReference type="EMBL" id="CP092623">
    <property type="protein sequence ID" value="UMM29192.1"/>
    <property type="molecule type" value="Genomic_DNA"/>
</dbReference>
<evidence type="ECO:0000256" key="1">
    <source>
        <dbReference type="ARBA" id="ARBA00012452"/>
    </source>
</evidence>
<dbReference type="EC" id="2.5.1.18" evidence="1"/>
<proteinExistence type="inferred from homology"/>
<dbReference type="PRINTS" id="PR00081">
    <property type="entry name" value="GDHRDH"/>
</dbReference>
<dbReference type="AlphaFoldDB" id="A0AAE9JGS7"/>
<dbReference type="SFLD" id="SFLDG00363">
    <property type="entry name" value="AMPS_(cytGST):_Alpha-__Mu-__Pi"/>
    <property type="match status" value="1"/>
</dbReference>
<dbReference type="PRINTS" id="PR00080">
    <property type="entry name" value="SDRFAMILY"/>
</dbReference>
<dbReference type="InterPro" id="IPR051468">
    <property type="entry name" value="Fungal_SecMetab_SDRs"/>
</dbReference>
<dbReference type="Gene3D" id="3.40.30.10">
    <property type="entry name" value="Glutaredoxin"/>
    <property type="match status" value="1"/>
</dbReference>
<keyword evidence="2" id="KW-0808">Transferase</keyword>
<dbReference type="PANTHER" id="PTHR43544">
    <property type="entry name" value="SHORT-CHAIN DEHYDROGENASE/REDUCTASE"/>
    <property type="match status" value="1"/>
</dbReference>
<comment type="similarity">
    <text evidence="3">Belongs to the GST superfamily. Sigma family.</text>
</comment>
<dbReference type="GO" id="GO:0004364">
    <property type="term" value="F:glutathione transferase activity"/>
    <property type="evidence" value="ECO:0007669"/>
    <property type="project" value="UniProtKB-EC"/>
</dbReference>
<dbReference type="SUPFAM" id="SSF51735">
    <property type="entry name" value="NAD(P)-binding Rossmann-fold domains"/>
    <property type="match status" value="1"/>
</dbReference>
<keyword evidence="10" id="KW-1185">Reference proteome</keyword>
<dbReference type="Pfam" id="PF14497">
    <property type="entry name" value="GST_C_3"/>
    <property type="match status" value="1"/>
</dbReference>
<comment type="similarity">
    <text evidence="6">Belongs to the short-chain dehydrogenases/reductases (SDR) family.</text>
</comment>
<dbReference type="SFLD" id="SFLDS00019">
    <property type="entry name" value="Glutathione_Transferase_(cytos"/>
    <property type="match status" value="1"/>
</dbReference>
<dbReference type="Gene3D" id="3.40.50.720">
    <property type="entry name" value="NAD(P)-binding Rossmann-like Domain"/>
    <property type="match status" value="1"/>
</dbReference>
<dbReference type="PROSITE" id="PS50404">
    <property type="entry name" value="GST_NTER"/>
    <property type="match status" value="1"/>
</dbReference>
<dbReference type="InterPro" id="IPR036291">
    <property type="entry name" value="NAD(P)-bd_dom_sf"/>
</dbReference>
<dbReference type="InterPro" id="IPR040079">
    <property type="entry name" value="Glutathione_S-Trfase"/>
</dbReference>
<dbReference type="InterPro" id="IPR002347">
    <property type="entry name" value="SDR_fam"/>
</dbReference>
<dbReference type="SUPFAM" id="SSF47616">
    <property type="entry name" value="GST C-terminal domain-like"/>
    <property type="match status" value="1"/>
</dbReference>
<dbReference type="Proteomes" id="UP000829354">
    <property type="component" value="Chromosome IV"/>
</dbReference>
<dbReference type="SUPFAM" id="SSF52833">
    <property type="entry name" value="Thioredoxin-like"/>
    <property type="match status" value="1"/>
</dbReference>
<dbReference type="SFLD" id="SFLDG01205">
    <property type="entry name" value="AMPS.1"/>
    <property type="match status" value="1"/>
</dbReference>
<dbReference type="FunFam" id="3.40.30.10:FF:000345">
    <property type="entry name" value="Glutathione S-Transferase"/>
    <property type="match status" value="1"/>
</dbReference>
<organism evidence="9 10">
    <name type="scientific">Caenorhabditis briggsae</name>
    <dbReference type="NCBI Taxonomy" id="6238"/>
    <lineage>
        <taxon>Eukaryota</taxon>
        <taxon>Metazoa</taxon>
        <taxon>Ecdysozoa</taxon>
        <taxon>Nematoda</taxon>
        <taxon>Chromadorea</taxon>
        <taxon>Rhabditida</taxon>
        <taxon>Rhabditina</taxon>
        <taxon>Rhabditomorpha</taxon>
        <taxon>Rhabditoidea</taxon>
        <taxon>Rhabditidae</taxon>
        <taxon>Peloderinae</taxon>
        <taxon>Caenorhabditis</taxon>
    </lineage>
</organism>
<feature type="domain" description="GST C-terminal" evidence="8">
    <location>
        <begin position="90"/>
        <end position="232"/>
    </location>
</feature>
<dbReference type="Pfam" id="PF00106">
    <property type="entry name" value="adh_short"/>
    <property type="match status" value="1"/>
</dbReference>
<dbReference type="InterPro" id="IPR036282">
    <property type="entry name" value="Glutathione-S-Trfase_C_sf"/>
</dbReference>
<evidence type="ECO:0000256" key="6">
    <source>
        <dbReference type="RuleBase" id="RU000363"/>
    </source>
</evidence>
<evidence type="ECO:0000313" key="9">
    <source>
        <dbReference type="EMBL" id="UMM29192.1"/>
    </source>
</evidence>
<evidence type="ECO:0000259" key="7">
    <source>
        <dbReference type="PROSITE" id="PS50404"/>
    </source>
</evidence>
<dbReference type="InterPro" id="IPR004045">
    <property type="entry name" value="Glutathione_S-Trfase_N"/>
</dbReference>